<evidence type="ECO:0000313" key="2">
    <source>
        <dbReference type="EMBL" id="SVA42870.1"/>
    </source>
</evidence>
<gene>
    <name evidence="2" type="ORF">METZ01_LOCUS95724</name>
</gene>
<keyword evidence="1" id="KW-0472">Membrane</keyword>
<keyword evidence="1" id="KW-0812">Transmembrane</keyword>
<dbReference type="PANTHER" id="PTHR37835:SF1">
    <property type="entry name" value="ALPHA-CLOSTRIPAIN"/>
    <property type="match status" value="1"/>
</dbReference>
<accession>A0A381VRE0</accession>
<name>A0A381VRE0_9ZZZZ</name>
<dbReference type="InterPro" id="IPR005077">
    <property type="entry name" value="Peptidase_C11"/>
</dbReference>
<reference evidence="2" key="1">
    <citation type="submission" date="2018-05" db="EMBL/GenBank/DDBJ databases">
        <authorList>
            <person name="Lanie J.A."/>
            <person name="Ng W.-L."/>
            <person name="Kazmierczak K.M."/>
            <person name="Andrzejewski T.M."/>
            <person name="Davidsen T.M."/>
            <person name="Wayne K.J."/>
            <person name="Tettelin H."/>
            <person name="Glass J.I."/>
            <person name="Rusch D."/>
            <person name="Podicherti R."/>
            <person name="Tsui H.-C.T."/>
            <person name="Winkler M.E."/>
        </authorList>
    </citation>
    <scope>NUCLEOTIDE SEQUENCE</scope>
</reference>
<protein>
    <submittedName>
        <fullName evidence="2">Uncharacterized protein</fullName>
    </submittedName>
</protein>
<dbReference type="AlphaFoldDB" id="A0A381VRE0"/>
<dbReference type="PANTHER" id="PTHR37835">
    <property type="entry name" value="ALPHA-CLOSTRIPAIN"/>
    <property type="match status" value="1"/>
</dbReference>
<sequence>MSKKLSIAVTFFLLSSLVTIPNNTAADDNIPEWGVYVYMAGDNTLYNELTDDLNEMKMVGSNEDLEIVALTDKIDNNDSHAYHILQHNLEEKDLDEINNTWENELDMGDGDTLRDFLIWASNEFPAKRKILIIWNHGSGWEKVAEDEDSFLTVPEIRKSIDEYRENTGESAFALIGFDACLMGMFEIMYELREHAEMIHGSEAYEPLEGWTYNHLLYKLNKNLNNEELAYHVVNDYIESYRNGSVYTSYSVTSAVVATNKLNSLWNELNNFTTEINSVIPIFKNELDEARSDTQRFDQNPNYRDLYDLTLKIEKEVPVISVKESARELRKKINESILFEDHWKKPEKLNVERAHGMTIYFPPNGPKTGYNELEIKDNQWFDFLTNYNNEVNSQSYFEDINAISTDTGTGYNDSVSINGTYVGNPSNLKLRMIDPYGQTIEKLEQNISGGTFSDLFTQPKKSGNYAIEITLYDDEGYLQDYYYQDELFVDLNLPDLHLEKPILLCETSNEIYLNVKHISIDDTCFVEGEVKNLGTVNAENITVIIEYGDKDKIVEHSLLNPNNSFNWTLNNNEIFGESQEIGEIRINVTVTSSDLFEIDSENNRTTFAFSVYDKSSHAYNSVAKNLNTIELETSPEGEYYFPWLESEITITDNFEQSWDLLNFEFDMPNNWDIESNSVLHTNEESKFIIRIKPSITSGNGENEVTFQIKDRYGFVSGNGSVNINIPQYYGVSIAAQQIDTDVKLLITNTGNGEDTFRITKELDEGLTLYLTETYFELGAFETRQIETQGFETDEDSKYEAYFSVQSIGNKNISADIVLDIKGMSKDNENNNLVSTNTIILILGIIGLGSFMAYQRRI</sequence>
<evidence type="ECO:0000256" key="1">
    <source>
        <dbReference type="SAM" id="Phobius"/>
    </source>
</evidence>
<dbReference type="Pfam" id="PF03415">
    <property type="entry name" value="Peptidase_C11"/>
    <property type="match status" value="1"/>
</dbReference>
<proteinExistence type="predicted"/>
<feature type="transmembrane region" description="Helical" evidence="1">
    <location>
        <begin position="831"/>
        <end position="852"/>
    </location>
</feature>
<organism evidence="2">
    <name type="scientific">marine metagenome</name>
    <dbReference type="NCBI Taxonomy" id="408172"/>
    <lineage>
        <taxon>unclassified sequences</taxon>
        <taxon>metagenomes</taxon>
        <taxon>ecological metagenomes</taxon>
    </lineage>
</organism>
<keyword evidence="1" id="KW-1133">Transmembrane helix</keyword>
<dbReference type="Gene3D" id="3.40.50.11970">
    <property type="match status" value="1"/>
</dbReference>
<dbReference type="EMBL" id="UINC01009563">
    <property type="protein sequence ID" value="SVA42870.1"/>
    <property type="molecule type" value="Genomic_DNA"/>
</dbReference>